<evidence type="ECO:0000313" key="1">
    <source>
        <dbReference type="EMBL" id="KAJ5210983.1"/>
    </source>
</evidence>
<protein>
    <submittedName>
        <fullName evidence="1">Uncharacterized protein</fullName>
    </submittedName>
</protein>
<dbReference type="AlphaFoldDB" id="A0A9W9N1A6"/>
<name>A0A9W9N1A6_9EURO</name>
<comment type="caution">
    <text evidence="1">The sequence shown here is derived from an EMBL/GenBank/DDBJ whole genome shotgun (WGS) entry which is preliminary data.</text>
</comment>
<accession>A0A9W9N1A6</accession>
<keyword evidence="2" id="KW-1185">Reference proteome</keyword>
<dbReference type="Proteomes" id="UP001150879">
    <property type="component" value="Unassembled WGS sequence"/>
</dbReference>
<reference evidence="1" key="2">
    <citation type="journal article" date="2023" name="IMA Fungus">
        <title>Comparative genomic study of the Penicillium genus elucidates a diverse pangenome and 15 lateral gene transfer events.</title>
        <authorList>
            <person name="Petersen C."/>
            <person name="Sorensen T."/>
            <person name="Nielsen M.R."/>
            <person name="Sondergaard T.E."/>
            <person name="Sorensen J.L."/>
            <person name="Fitzpatrick D.A."/>
            <person name="Frisvad J.C."/>
            <person name="Nielsen K.L."/>
        </authorList>
    </citation>
    <scope>NUCLEOTIDE SEQUENCE</scope>
    <source>
        <strain evidence="1">IBT 16849</strain>
    </source>
</reference>
<dbReference type="EMBL" id="JAPQKP010000001">
    <property type="protein sequence ID" value="KAJ5210983.1"/>
    <property type="molecule type" value="Genomic_DNA"/>
</dbReference>
<sequence>MVQYPLAMYAHVTAATKILRPRNQQLAHSSLNFASFNRFSKMERTAPSVPRLVFSTLATIPFSDFKEPAFSEPVRGLVGTEDYNEFPALGRLPTSATLSLNRLSWTEYTGFSC</sequence>
<proteinExistence type="predicted"/>
<reference evidence="1" key="1">
    <citation type="submission" date="2022-11" db="EMBL/GenBank/DDBJ databases">
        <authorList>
            <person name="Petersen C."/>
        </authorList>
    </citation>
    <scope>NUCLEOTIDE SEQUENCE</scope>
    <source>
        <strain evidence="1">IBT 16849</strain>
    </source>
</reference>
<gene>
    <name evidence="1" type="ORF">N7472_001122</name>
</gene>
<evidence type="ECO:0000313" key="2">
    <source>
        <dbReference type="Proteomes" id="UP001150879"/>
    </source>
</evidence>
<organism evidence="1 2">
    <name type="scientific">Penicillium cf. griseofulvum</name>
    <dbReference type="NCBI Taxonomy" id="2972120"/>
    <lineage>
        <taxon>Eukaryota</taxon>
        <taxon>Fungi</taxon>
        <taxon>Dikarya</taxon>
        <taxon>Ascomycota</taxon>
        <taxon>Pezizomycotina</taxon>
        <taxon>Eurotiomycetes</taxon>
        <taxon>Eurotiomycetidae</taxon>
        <taxon>Eurotiales</taxon>
        <taxon>Aspergillaceae</taxon>
        <taxon>Penicillium</taxon>
    </lineage>
</organism>